<dbReference type="Gene3D" id="3.40.50.1010">
    <property type="entry name" value="5'-nuclease"/>
    <property type="match status" value="1"/>
</dbReference>
<dbReference type="PANTHER" id="PTHR15696:SF0">
    <property type="entry name" value="TELOMERASE-BINDING PROTEIN EST1A"/>
    <property type="match status" value="1"/>
</dbReference>
<feature type="region of interest" description="Disordered" evidence="1">
    <location>
        <begin position="243"/>
        <end position="402"/>
    </location>
</feature>
<feature type="compositionally biased region" description="Polar residues" evidence="1">
    <location>
        <begin position="499"/>
        <end position="517"/>
    </location>
</feature>
<dbReference type="GO" id="GO:0005697">
    <property type="term" value="C:telomerase holoenzyme complex"/>
    <property type="evidence" value="ECO:0007669"/>
    <property type="project" value="TreeGrafter"/>
</dbReference>
<feature type="compositionally biased region" description="Low complexity" evidence="1">
    <location>
        <begin position="417"/>
        <end position="436"/>
    </location>
</feature>
<dbReference type="InterPro" id="IPR036291">
    <property type="entry name" value="NAD(P)-bd_dom_sf"/>
</dbReference>
<sequence length="1289" mass="140581">MLRYQARAVLAPLRRTALAGRADRPKTGAQPSYGPVGVIAALGHSVAGTAPTPTLFAHEFSLADRVALVSGANRGLGLEMALALVEAGARAVYCIDLPKEPSEEWQKVRDYAAKVSGKEGQGRLEYISGSVTDQDGMWKIGESIGNKEGRLDVCVAAAGILKSHTDCLTYPAAQFRQVLDVNTNGVLFTAQAAGQQMARFGNGGSIILIGSMSGSITNKVRSCMGVIQFIQIGRVADGPQYGLRVRPAKNPGELTQSRSHLHKPSPQADAGPDEQEFTRRLKISPSSPRSSKVEHGSPRAAGRLYNPNSELARRAPITTEPDAMSDAASSSYAPRGGPPIPRAHHRSQPARTAGDAPRLFDPRKDNPFSVLTRPNGNSGGSPSIGRPTPTPKSSGDWVSASSTSSASYAHSTISSNFTLSSTTTDSSTSSALFDSAPPRSEDSTGPSALSIQLKRLYRDILHLENRVTGEDRDRDGQDDAERDVQRVVNAITRAALSSTHLSVGPSTPDTSALSDKNASPTPAGSPSPARIDDSPPPSVGYEPQQFGNLANVPSVGIVAARLMVLEPEKERWRQISREWYFKGLALTPGAGKLHHHLGILSRDTDLGEKEELRAVYHFSKSMITIHPFMTSREAILGIWSDSTLTRRQAPDASLTELFVHLQGMIFTNIQLDDFKGMLARFAEKLSIEGGEVSERDWIMMATINIASILEYGRDNATLRRVAGIGGREPISGTSVSPVMTNGSGKVKLMVAKKPDSDDRKMDVDDDQGTFNALRAMAISHPSPTFSEAASAEPDIPVALKFALQLTFAIFSHTLANPIRPSVRSTGHSVNPYITIMLTFLATILKDKTAERVLARTIPWEALAAFFTTLSRRVTHREHQRESTVLLSSGTSPLPEDWCMRGLGWGGKRIYERGFWDKATGGEEKNLETEVLDNAESRGEITDGLIEEDEEDQAKPRNQAKPRVDGSPELHGRFVRIARAAFKIAKSVHGFVYIPPTAKEDRGEWKVEGILADKVARWREEDRRDKEEEERRLRGTRWVDDDSMDVDDDEGTGDLSGSSEEDEEDSEEVQTLKARRRYLQSLLQSAPGSPTSPTRRRPRGPSAAKAGLPRLRVLPGYTTLVIDTNILLSSLPMLSSLVESLQWTIVVPLPVIMELDGLSANTGPLGDAAAAANAYITSHVRSHTLSLKIQTSKGNYLPNLNLRTEQVDFYDSGSWERNMDDLILRAAIWQSEHWVDRSGFLNTNDEMRDTTGASKVVLCSFDRMLRLKARSREVDAANEQDLASILARRP</sequence>
<evidence type="ECO:0000313" key="3">
    <source>
        <dbReference type="EMBL" id="THH01426.1"/>
    </source>
</evidence>
<dbReference type="GO" id="GO:0000184">
    <property type="term" value="P:nuclear-transcribed mRNA catabolic process, nonsense-mediated decay"/>
    <property type="evidence" value="ECO:0007669"/>
    <property type="project" value="TreeGrafter"/>
</dbReference>
<dbReference type="PANTHER" id="PTHR15696">
    <property type="entry name" value="SMG-7 SUPPRESSOR WITH MORPHOLOGICAL EFFECT ON GENITALIA PROTEIN 7"/>
    <property type="match status" value="1"/>
</dbReference>
<dbReference type="GO" id="GO:0042162">
    <property type="term" value="F:telomeric DNA binding"/>
    <property type="evidence" value="ECO:0007669"/>
    <property type="project" value="TreeGrafter"/>
</dbReference>
<dbReference type="InterPro" id="IPR018834">
    <property type="entry name" value="DNA/RNA-bd_Est1-type"/>
</dbReference>
<reference evidence="3 4" key="1">
    <citation type="submission" date="2019-02" db="EMBL/GenBank/DDBJ databases">
        <title>Genome sequencing of the rare red list fungi Phlebia centrifuga.</title>
        <authorList>
            <person name="Buettner E."/>
            <person name="Kellner H."/>
        </authorList>
    </citation>
    <scope>NUCLEOTIDE SEQUENCE [LARGE SCALE GENOMIC DNA]</scope>
    <source>
        <strain evidence="3 4">DSM 108282</strain>
    </source>
</reference>
<feature type="compositionally biased region" description="Low complexity" evidence="1">
    <location>
        <begin position="518"/>
        <end position="529"/>
    </location>
</feature>
<feature type="region of interest" description="Disordered" evidence="1">
    <location>
        <begin position="942"/>
        <end position="967"/>
    </location>
</feature>
<evidence type="ECO:0000256" key="1">
    <source>
        <dbReference type="SAM" id="MobiDB-lite"/>
    </source>
</evidence>
<dbReference type="SUPFAM" id="SSF51735">
    <property type="entry name" value="NAD(P)-binding Rossmann-fold domains"/>
    <property type="match status" value="1"/>
</dbReference>
<dbReference type="Pfam" id="PF13638">
    <property type="entry name" value="PIN_4"/>
    <property type="match status" value="1"/>
</dbReference>
<dbReference type="EMBL" id="SGPJ01000024">
    <property type="protein sequence ID" value="THH01426.1"/>
    <property type="molecule type" value="Genomic_DNA"/>
</dbReference>
<dbReference type="SUPFAM" id="SSF88723">
    <property type="entry name" value="PIN domain-like"/>
    <property type="match status" value="1"/>
</dbReference>
<feature type="compositionally biased region" description="Acidic residues" evidence="1">
    <location>
        <begin position="1040"/>
        <end position="1051"/>
    </location>
</feature>
<dbReference type="SUPFAM" id="SSF48452">
    <property type="entry name" value="TPR-like"/>
    <property type="match status" value="1"/>
</dbReference>
<feature type="compositionally biased region" description="Low complexity" evidence="1">
    <location>
        <begin position="393"/>
        <end position="402"/>
    </location>
</feature>
<feature type="domain" description="PIN" evidence="2">
    <location>
        <begin position="1117"/>
        <end position="1266"/>
    </location>
</feature>
<feature type="region of interest" description="Disordered" evidence="1">
    <location>
        <begin position="1038"/>
        <end position="1106"/>
    </location>
</feature>
<dbReference type="InterPro" id="IPR011990">
    <property type="entry name" value="TPR-like_helical_dom_sf"/>
</dbReference>
<feature type="compositionally biased region" description="Low complexity" evidence="1">
    <location>
        <begin position="322"/>
        <end position="333"/>
    </location>
</feature>
<accession>A0A4S4KS40</accession>
<dbReference type="Pfam" id="PF00106">
    <property type="entry name" value="adh_short"/>
    <property type="match status" value="1"/>
</dbReference>
<dbReference type="SMART" id="SM00670">
    <property type="entry name" value="PINc"/>
    <property type="match status" value="1"/>
</dbReference>
<feature type="region of interest" description="Disordered" evidence="1">
    <location>
        <begin position="417"/>
        <end position="448"/>
    </location>
</feature>
<name>A0A4S4KS40_9APHY</name>
<dbReference type="InterPro" id="IPR002347">
    <property type="entry name" value="SDR_fam"/>
</dbReference>
<dbReference type="InterPro" id="IPR002716">
    <property type="entry name" value="PIN_dom"/>
</dbReference>
<dbReference type="Proteomes" id="UP000309038">
    <property type="component" value="Unassembled WGS sequence"/>
</dbReference>
<organism evidence="3 4">
    <name type="scientific">Hermanssonia centrifuga</name>
    <dbReference type="NCBI Taxonomy" id="98765"/>
    <lineage>
        <taxon>Eukaryota</taxon>
        <taxon>Fungi</taxon>
        <taxon>Dikarya</taxon>
        <taxon>Basidiomycota</taxon>
        <taxon>Agaricomycotina</taxon>
        <taxon>Agaricomycetes</taxon>
        <taxon>Polyporales</taxon>
        <taxon>Meruliaceae</taxon>
        <taxon>Hermanssonia</taxon>
    </lineage>
</organism>
<keyword evidence="4" id="KW-1185">Reference proteome</keyword>
<gene>
    <name evidence="3" type="ORF">EW026_g1288</name>
</gene>
<dbReference type="Pfam" id="PF10373">
    <property type="entry name" value="EST1_DNA_bind"/>
    <property type="match status" value="1"/>
</dbReference>
<evidence type="ECO:0000259" key="2">
    <source>
        <dbReference type="SMART" id="SM00670"/>
    </source>
</evidence>
<dbReference type="Gene3D" id="3.40.50.720">
    <property type="entry name" value="NAD(P)-binding Rossmann-like Domain"/>
    <property type="match status" value="1"/>
</dbReference>
<dbReference type="GO" id="GO:0004540">
    <property type="term" value="F:RNA nuclease activity"/>
    <property type="evidence" value="ECO:0007669"/>
    <property type="project" value="UniProtKB-ARBA"/>
</dbReference>
<dbReference type="CDD" id="cd09880">
    <property type="entry name" value="PIN_Smg5-6-like"/>
    <property type="match status" value="1"/>
</dbReference>
<dbReference type="PRINTS" id="PR00081">
    <property type="entry name" value="GDHRDH"/>
</dbReference>
<feature type="region of interest" description="Disordered" evidence="1">
    <location>
        <begin position="499"/>
        <end position="542"/>
    </location>
</feature>
<protein>
    <recommendedName>
        <fullName evidence="2">PIN domain-containing protein</fullName>
    </recommendedName>
</protein>
<feature type="compositionally biased region" description="Acidic residues" evidence="1">
    <location>
        <begin position="1058"/>
        <end position="1067"/>
    </location>
</feature>
<comment type="caution">
    <text evidence="3">The sequence shown here is derived from an EMBL/GenBank/DDBJ whole genome shotgun (WGS) entry which is preliminary data.</text>
</comment>
<feature type="compositionally biased region" description="Low complexity" evidence="1">
    <location>
        <begin position="374"/>
        <end position="383"/>
    </location>
</feature>
<dbReference type="GO" id="GO:0070034">
    <property type="term" value="F:telomerase RNA binding"/>
    <property type="evidence" value="ECO:0007669"/>
    <property type="project" value="TreeGrafter"/>
</dbReference>
<evidence type="ECO:0000313" key="4">
    <source>
        <dbReference type="Proteomes" id="UP000309038"/>
    </source>
</evidence>
<dbReference type="InterPro" id="IPR045153">
    <property type="entry name" value="Est1/Ebs1-like"/>
</dbReference>
<dbReference type="Gene3D" id="1.25.40.10">
    <property type="entry name" value="Tetratricopeptide repeat domain"/>
    <property type="match status" value="1"/>
</dbReference>
<dbReference type="InterPro" id="IPR029060">
    <property type="entry name" value="PIN-like_dom_sf"/>
</dbReference>
<proteinExistence type="predicted"/>